<name>A0AAE4C965_9ACTN</name>
<gene>
    <name evidence="1" type="ORF">J2S41_002506</name>
</gene>
<organism evidence="1 2">
    <name type="scientific">Catenuloplanes atrovinosus</name>
    <dbReference type="NCBI Taxonomy" id="137266"/>
    <lineage>
        <taxon>Bacteria</taxon>
        <taxon>Bacillati</taxon>
        <taxon>Actinomycetota</taxon>
        <taxon>Actinomycetes</taxon>
        <taxon>Micromonosporales</taxon>
        <taxon>Micromonosporaceae</taxon>
        <taxon>Catenuloplanes</taxon>
    </lineage>
</organism>
<keyword evidence="2" id="KW-1185">Reference proteome</keyword>
<dbReference type="SUPFAM" id="SSF50494">
    <property type="entry name" value="Trypsin-like serine proteases"/>
    <property type="match status" value="1"/>
</dbReference>
<dbReference type="EMBL" id="JAVDYB010000001">
    <property type="protein sequence ID" value="MDR7275728.1"/>
    <property type="molecule type" value="Genomic_DNA"/>
</dbReference>
<dbReference type="Gene3D" id="1.25.40.10">
    <property type="entry name" value="Tetratricopeptide repeat domain"/>
    <property type="match status" value="1"/>
</dbReference>
<accession>A0AAE4C965</accession>
<dbReference type="InterPro" id="IPR009003">
    <property type="entry name" value="Peptidase_S1_PA"/>
</dbReference>
<dbReference type="SUPFAM" id="SSF48452">
    <property type="entry name" value="TPR-like"/>
    <property type="match status" value="1"/>
</dbReference>
<evidence type="ECO:0000313" key="1">
    <source>
        <dbReference type="EMBL" id="MDR7275728.1"/>
    </source>
</evidence>
<dbReference type="Pfam" id="PF13365">
    <property type="entry name" value="Trypsin_2"/>
    <property type="match status" value="1"/>
</dbReference>
<dbReference type="PANTHER" id="PTHR47691:SF3">
    <property type="entry name" value="HTH-TYPE TRANSCRIPTIONAL REGULATOR RV0890C-RELATED"/>
    <property type="match status" value="1"/>
</dbReference>
<evidence type="ECO:0008006" key="3">
    <source>
        <dbReference type="Google" id="ProtNLM"/>
    </source>
</evidence>
<dbReference type="AlphaFoldDB" id="A0AAE4C965"/>
<comment type="caution">
    <text evidence="1">The sequence shown here is derived from an EMBL/GenBank/DDBJ whole genome shotgun (WGS) entry which is preliminary data.</text>
</comment>
<dbReference type="RefSeq" id="WP_310367039.1">
    <property type="nucleotide sequence ID" value="NZ_JAVDYB010000001.1"/>
</dbReference>
<sequence length="1182" mass="125414">MPGFLCRVLGGDGVPCGTGFQVAPHLVVTAWHVLRDAGGDRAGARLSVDALHGGVPPAAAEVIAGDPGRDLAVLRRDEPLPDTVAGLVHTGAVEPLTPVLVTGVSTIDDPGHVYRHLDATGSWQGGTVRDTDVRLGRFTSAGVVPGMSGAPVLRLADRTVVGVVSARYNSADGWLRDSVWAARTEDLAALLDGLPGIGVGRRLLVADRVSTVLAVRAPGAGALVAGAATAEVGVHEAALEAATVLTALDDSCRGVGHLGDLVESLVTRVERDGRHDRHAVGDLRARLRRHGLDPRVLFPAMAQHEEALRRWAAGGPAAGPLASLAVVLAHEVTTDVFAGLSATCRRYLREALFRVDSAGCAAFLDALAAVLPPLRSPSTEAVLVRPGNEPVPVEAARRSELASVAAQLCRLPDPDPYVAGRAEPVSVVAAAVRRRIAGHGSATAFLSGQPGVGTSTVAVEAARLLAPDFAGGVVYLDLHGLVAGVRRELSTMVRLISEALRLDLSVETMDDTQRAAALLAQLRDRGVLLVLDNARDAGHVAPLARAPRGCAVIVTARDRVQSFADPGLVFRAEPLAREDSVRVLAACDESRADRADLLHRIAFLCADVPLALRMIGARMASRPDLPLEYVLQTLEQETTRLDYLDAGDRAVRAAIRLSYDNLDVAARRVFRLVAAAPGSATTGAELGHCLGESALTQELLLNRLVDRSLAEQVTVRSPSASLVATVNLFDLVLLFARERLAEEEPEELVRDFRHRALGYLRDRLAEIVRLDRPPVMPGELDPSRFHAAARLAEEGEWFDLATELAGDLSMLHDSRGELDGVVAVNDLRVRLHLRRGVPGDAVAACLANATALRAHDVTRAAGCARLAVRIAQEHGLVARAGEAEFTLSVLLWESGDLTGALAAGERSASVLTAAGREAAVIPVAINNCRLARELRDATRTSSWARRADGLAGRVRDRGLQASAAFELNRAQHDAGELAAAIASARRAEALYRAEENWFNAAVTCENGALSAEDSGDVALARQWRATAVEHWRRCGNLPRLLRALVDLSALHVRVTEYEPADDALAGAIRAIRDEPGTALPPLLESEILARHAAVRLFTGTGADRHGTDLAAPAAADGTGDAELERLRAVLSRFHAGALSIDDARQQVLTVLRTETRHGPEMARPWLHDDLGAELAPRELKPG</sequence>
<reference evidence="1" key="1">
    <citation type="submission" date="2023-07" db="EMBL/GenBank/DDBJ databases">
        <title>Sequencing the genomes of 1000 actinobacteria strains.</title>
        <authorList>
            <person name="Klenk H.-P."/>
        </authorList>
    </citation>
    <scope>NUCLEOTIDE SEQUENCE</scope>
    <source>
        <strain evidence="1">DSM 44707</strain>
    </source>
</reference>
<dbReference type="PRINTS" id="PR00364">
    <property type="entry name" value="DISEASERSIST"/>
</dbReference>
<dbReference type="GO" id="GO:0043531">
    <property type="term" value="F:ADP binding"/>
    <property type="evidence" value="ECO:0007669"/>
    <property type="project" value="InterPro"/>
</dbReference>
<dbReference type="Proteomes" id="UP001183643">
    <property type="component" value="Unassembled WGS sequence"/>
</dbReference>
<dbReference type="SUPFAM" id="SSF52540">
    <property type="entry name" value="P-loop containing nucleoside triphosphate hydrolases"/>
    <property type="match status" value="1"/>
</dbReference>
<dbReference type="Gene3D" id="2.40.10.120">
    <property type="match status" value="1"/>
</dbReference>
<dbReference type="Gene3D" id="3.40.50.300">
    <property type="entry name" value="P-loop containing nucleotide triphosphate hydrolases"/>
    <property type="match status" value="1"/>
</dbReference>
<dbReference type="InterPro" id="IPR011990">
    <property type="entry name" value="TPR-like_helical_dom_sf"/>
</dbReference>
<evidence type="ECO:0000313" key="2">
    <source>
        <dbReference type="Proteomes" id="UP001183643"/>
    </source>
</evidence>
<proteinExistence type="predicted"/>
<dbReference type="InterPro" id="IPR027417">
    <property type="entry name" value="P-loop_NTPase"/>
</dbReference>
<protein>
    <recommendedName>
        <fullName evidence="3">NB-ARC domain-containing protein</fullName>
    </recommendedName>
</protein>
<dbReference type="PANTHER" id="PTHR47691">
    <property type="entry name" value="REGULATOR-RELATED"/>
    <property type="match status" value="1"/>
</dbReference>